<dbReference type="SUPFAM" id="SSF53474">
    <property type="entry name" value="alpha/beta-Hydrolases"/>
    <property type="match status" value="1"/>
</dbReference>
<reference evidence="6" key="1">
    <citation type="journal article" date="2019" name="Int. J. Syst. Evol. Microbiol.">
        <title>The Global Catalogue of Microorganisms (GCM) 10K type strain sequencing project: providing services to taxonomists for standard genome sequencing and annotation.</title>
        <authorList>
            <consortium name="The Broad Institute Genomics Platform"/>
            <consortium name="The Broad Institute Genome Sequencing Center for Infectious Disease"/>
            <person name="Wu L."/>
            <person name="Ma J."/>
        </authorList>
    </citation>
    <scope>NUCLEOTIDE SEQUENCE [LARGE SCALE GENOMIC DNA]</scope>
    <source>
        <strain evidence="6">KACC 12507</strain>
    </source>
</reference>
<dbReference type="Proteomes" id="UP001595897">
    <property type="component" value="Unassembled WGS sequence"/>
</dbReference>
<dbReference type="EMBL" id="JBHSGU010000017">
    <property type="protein sequence ID" value="MFC4701570.1"/>
    <property type="molecule type" value="Genomic_DNA"/>
</dbReference>
<dbReference type="RefSeq" id="WP_382410176.1">
    <property type="nucleotide sequence ID" value="NZ_JBHSGU010000017.1"/>
</dbReference>
<evidence type="ECO:0000256" key="3">
    <source>
        <dbReference type="SAM" id="Phobius"/>
    </source>
</evidence>
<keyword evidence="6" id="KW-1185">Reference proteome</keyword>
<evidence type="ECO:0000256" key="2">
    <source>
        <dbReference type="ARBA" id="ARBA00022801"/>
    </source>
</evidence>
<dbReference type="Pfam" id="PF07859">
    <property type="entry name" value="Abhydrolase_3"/>
    <property type="match status" value="1"/>
</dbReference>
<dbReference type="PANTHER" id="PTHR48081:SF30">
    <property type="entry name" value="ACETYL-HYDROLASE LIPR-RELATED"/>
    <property type="match status" value="1"/>
</dbReference>
<protein>
    <submittedName>
        <fullName evidence="5">Alpha/beta hydrolase</fullName>
    </submittedName>
</protein>
<evidence type="ECO:0000259" key="4">
    <source>
        <dbReference type="Pfam" id="PF07859"/>
    </source>
</evidence>
<keyword evidence="2 5" id="KW-0378">Hydrolase</keyword>
<comment type="caution">
    <text evidence="5">The sequence shown here is derived from an EMBL/GenBank/DDBJ whole genome shotgun (WGS) entry which is preliminary data.</text>
</comment>
<evidence type="ECO:0000313" key="5">
    <source>
        <dbReference type="EMBL" id="MFC4701570.1"/>
    </source>
</evidence>
<organism evidence="5 6">
    <name type="scientific">Glaciecola siphonariae</name>
    <dbReference type="NCBI Taxonomy" id="521012"/>
    <lineage>
        <taxon>Bacteria</taxon>
        <taxon>Pseudomonadati</taxon>
        <taxon>Pseudomonadota</taxon>
        <taxon>Gammaproteobacteria</taxon>
        <taxon>Alteromonadales</taxon>
        <taxon>Alteromonadaceae</taxon>
        <taxon>Glaciecola</taxon>
    </lineage>
</organism>
<dbReference type="Gene3D" id="3.40.50.1820">
    <property type="entry name" value="alpha/beta hydrolase"/>
    <property type="match status" value="1"/>
</dbReference>
<evidence type="ECO:0000313" key="6">
    <source>
        <dbReference type="Proteomes" id="UP001595897"/>
    </source>
</evidence>
<comment type="similarity">
    <text evidence="1">Belongs to the 'GDXG' lipolytic enzyme family.</text>
</comment>
<proteinExistence type="inferred from homology"/>
<feature type="transmembrane region" description="Helical" evidence="3">
    <location>
        <begin position="12"/>
        <end position="33"/>
    </location>
</feature>
<accession>A0ABV9M0C7</accession>
<keyword evidence="3" id="KW-0812">Transmembrane</keyword>
<dbReference type="PANTHER" id="PTHR48081">
    <property type="entry name" value="AB HYDROLASE SUPERFAMILY PROTEIN C4A8.06C"/>
    <property type="match status" value="1"/>
</dbReference>
<dbReference type="InterPro" id="IPR013094">
    <property type="entry name" value="AB_hydrolase_3"/>
</dbReference>
<keyword evidence="3" id="KW-1133">Transmembrane helix</keyword>
<sequence length="370" mass="40762">MLTKRVQLRLSIFSSIYAVIILLTLSAATFTYAQVKPSKSKAEHIEVEAFSLPKQSKYFSQATINGLAQQDALMQKARAKCNPYTKTSAQDIRTCEAQMYSVIMPKALARFEVDITPLMIDGVQTDVVVPKNGISANNQHRVLINLHGGGFKYGGRFGGQLESMPIASQAGIKVIAIDYKKAPDYRFPAANKDVETVYRHLLKTYPAENIGIFGCSAGSRVTGQAIVWLHKQDLPSPGAAAFLCSAPTALNGDSNYYAAALQQRKPLQISDVEYWEGLDSNNKDAFPGDFSDALTVFPPALMITSTRDYSLSPMVAMHAKLIALNKAAQLHVFEGFTHAQFMSMYVPESVQTTTIMQRFFEQHLGSQARE</sequence>
<dbReference type="InterPro" id="IPR050300">
    <property type="entry name" value="GDXG_lipolytic_enzyme"/>
</dbReference>
<feature type="domain" description="Alpha/beta hydrolase fold-3" evidence="4">
    <location>
        <begin position="143"/>
        <end position="340"/>
    </location>
</feature>
<gene>
    <name evidence="5" type="ORF">ACFO4O_15540</name>
</gene>
<dbReference type="InterPro" id="IPR029058">
    <property type="entry name" value="AB_hydrolase_fold"/>
</dbReference>
<evidence type="ECO:0000256" key="1">
    <source>
        <dbReference type="ARBA" id="ARBA00010515"/>
    </source>
</evidence>
<name>A0ABV9M0C7_9ALTE</name>
<keyword evidence="3" id="KW-0472">Membrane</keyword>
<dbReference type="GO" id="GO:0016787">
    <property type="term" value="F:hydrolase activity"/>
    <property type="evidence" value="ECO:0007669"/>
    <property type="project" value="UniProtKB-KW"/>
</dbReference>